<dbReference type="SUPFAM" id="SSF51445">
    <property type="entry name" value="(Trans)glycosidases"/>
    <property type="match status" value="1"/>
</dbReference>
<dbReference type="InterPro" id="IPR002772">
    <property type="entry name" value="Glyco_hydro_3_C"/>
</dbReference>
<dbReference type="Pfam" id="PF14310">
    <property type="entry name" value="Fn3-like"/>
    <property type="match status" value="1"/>
</dbReference>
<evidence type="ECO:0000256" key="2">
    <source>
        <dbReference type="ARBA" id="ARBA00022801"/>
    </source>
</evidence>
<dbReference type="PANTHER" id="PTHR42715:SF10">
    <property type="entry name" value="BETA-GLUCOSIDASE"/>
    <property type="match status" value="1"/>
</dbReference>
<feature type="domain" description="Fibronectin type III-like" evidence="7">
    <location>
        <begin position="564"/>
        <end position="633"/>
    </location>
</feature>
<proteinExistence type="inferred from homology"/>
<dbReference type="SMART" id="SM01217">
    <property type="entry name" value="Fn3_like"/>
    <property type="match status" value="1"/>
</dbReference>
<evidence type="ECO:0000259" key="7">
    <source>
        <dbReference type="SMART" id="SM01217"/>
    </source>
</evidence>
<dbReference type="SUPFAM" id="SSF52279">
    <property type="entry name" value="Beta-D-glucan exohydrolase, C-terminal domain"/>
    <property type="match status" value="1"/>
</dbReference>
<dbReference type="PROSITE" id="PS00775">
    <property type="entry name" value="GLYCOSYL_HYDROL_F3"/>
    <property type="match status" value="1"/>
</dbReference>
<dbReference type="InterPro" id="IPR001764">
    <property type="entry name" value="Glyco_hydro_3_N"/>
</dbReference>
<name>A0A8J3YHG7_9ACTN</name>
<dbReference type="InterPro" id="IPR017853">
    <property type="entry name" value="GH"/>
</dbReference>
<dbReference type="InterPro" id="IPR036881">
    <property type="entry name" value="Glyco_hydro_3_C_sf"/>
</dbReference>
<dbReference type="Pfam" id="PF01915">
    <property type="entry name" value="Glyco_hydro_3_C"/>
    <property type="match status" value="1"/>
</dbReference>
<dbReference type="Pfam" id="PF00933">
    <property type="entry name" value="Glyco_hydro_3"/>
    <property type="match status" value="1"/>
</dbReference>
<comment type="function">
    <text evidence="4">Catalyzes the hydrolysis of a non-reducing terminal alpha-L-arabinopyranosidic linkage in ginsenoside Rb2 (alpha-L-arabinopyranosyl-(1-&gt;6)-alpha-D-glucopyranosyl) to release alpha-D-glucopyranosyl (Rd). It is not able to hydrolyze alpha-L-arabinofuranosyl-(1-&gt;6)-alpha-D-glucopyranosyl (Rc).</text>
</comment>
<protein>
    <recommendedName>
        <fullName evidence="5">Exo-alpha-(1-&gt;6)-L-arabinopyranosidase</fullName>
    </recommendedName>
</protein>
<dbReference type="InterPro" id="IPR050288">
    <property type="entry name" value="Cellulose_deg_GH3"/>
</dbReference>
<comment type="similarity">
    <text evidence="1 6">Belongs to the glycosyl hydrolase 3 family.</text>
</comment>
<evidence type="ECO:0000256" key="4">
    <source>
        <dbReference type="ARBA" id="ARBA00058905"/>
    </source>
</evidence>
<evidence type="ECO:0000313" key="9">
    <source>
        <dbReference type="Proteomes" id="UP000619260"/>
    </source>
</evidence>
<dbReference type="FunFam" id="2.60.40.10:FF:000495">
    <property type="entry name" value="Periplasmic beta-glucosidase"/>
    <property type="match status" value="1"/>
</dbReference>
<evidence type="ECO:0000256" key="6">
    <source>
        <dbReference type="RuleBase" id="RU361161"/>
    </source>
</evidence>
<dbReference type="Proteomes" id="UP000619260">
    <property type="component" value="Unassembled WGS sequence"/>
</dbReference>
<gene>
    <name evidence="8" type="ORF">Val02_12330</name>
</gene>
<dbReference type="AlphaFoldDB" id="A0A8J3YHG7"/>
<dbReference type="InterPro" id="IPR026891">
    <property type="entry name" value="Fn3-like"/>
</dbReference>
<evidence type="ECO:0000256" key="3">
    <source>
        <dbReference type="ARBA" id="ARBA00023277"/>
    </source>
</evidence>
<dbReference type="GO" id="GO:0005975">
    <property type="term" value="P:carbohydrate metabolic process"/>
    <property type="evidence" value="ECO:0007669"/>
    <property type="project" value="InterPro"/>
</dbReference>
<dbReference type="PRINTS" id="PR00133">
    <property type="entry name" value="GLHYDRLASE3"/>
</dbReference>
<dbReference type="Gene3D" id="2.60.40.10">
    <property type="entry name" value="Immunoglobulins"/>
    <property type="match status" value="1"/>
</dbReference>
<dbReference type="InterPro" id="IPR036962">
    <property type="entry name" value="Glyco_hydro_3_N_sf"/>
</dbReference>
<dbReference type="PANTHER" id="PTHR42715">
    <property type="entry name" value="BETA-GLUCOSIDASE"/>
    <property type="match status" value="1"/>
</dbReference>
<dbReference type="GO" id="GO:0008422">
    <property type="term" value="F:beta-glucosidase activity"/>
    <property type="evidence" value="ECO:0007669"/>
    <property type="project" value="UniProtKB-ARBA"/>
</dbReference>
<dbReference type="EMBL" id="BOPF01000003">
    <property type="protein sequence ID" value="GIJ44347.1"/>
    <property type="molecule type" value="Genomic_DNA"/>
</dbReference>
<dbReference type="Gene3D" id="3.40.50.1700">
    <property type="entry name" value="Glycoside hydrolase family 3 C-terminal domain"/>
    <property type="match status" value="1"/>
</dbReference>
<keyword evidence="6" id="KW-0326">Glycosidase</keyword>
<dbReference type="InterPro" id="IPR019800">
    <property type="entry name" value="Glyco_hydro_3_AS"/>
</dbReference>
<accession>A0A8J3YHG7</accession>
<keyword evidence="9" id="KW-1185">Reference proteome</keyword>
<evidence type="ECO:0000256" key="1">
    <source>
        <dbReference type="ARBA" id="ARBA00005336"/>
    </source>
</evidence>
<evidence type="ECO:0000256" key="5">
    <source>
        <dbReference type="ARBA" id="ARBA00074219"/>
    </source>
</evidence>
<reference evidence="8" key="1">
    <citation type="submission" date="2021-01" db="EMBL/GenBank/DDBJ databases">
        <title>Whole genome shotgun sequence of Virgisporangium aliadipatigenens NBRC 105644.</title>
        <authorList>
            <person name="Komaki H."/>
            <person name="Tamura T."/>
        </authorList>
    </citation>
    <scope>NUCLEOTIDE SEQUENCE</scope>
    <source>
        <strain evidence="8">NBRC 105644</strain>
    </source>
</reference>
<sequence length="761" mass="81981">MDDWSVSEKVALTCGDGQWPTRALPARGVPSIVLSDGPHGVRRPRDAAALMMNDAEPATCFPTGSALAATWDPDLVHEVGAALGAEARALGVAVLLGPGANIKRTPLCGRNFEYFSEDPFLSATLATAWIAGVQGAGVGASLKHFAVNNCEFRRYGIDTYVDERALREIYLASFEAAVVEGRPATVMAAYNRLHGTHCTEHRWLLTDLLRGEWGFEGLVVSDWGATFDRVPAIAAGCDLQMPGFPGTDEDVVAAVRDGRLSDVDLTAAARRVVCLVRRSSTEPAPTADLDRHHALARRAAAAGTVLLRNDDGLLPLPPGTKLAVIGAFAREPRYQGAGSSRMNPPRVDDALSALREEFDVVYAEGYERHTDTAPDPRLLAKARAAARDCDVALVFVGLPETAETEGVDRAHLRLPAAHDALVTAVSGAGTRTVVILQNGAPVEMPWLDGVPAVVEAYLGGQAGGSALADVLTGRVEPGGRLAETFPVRWGDHPVSAMPVGPRRVEYRESLYVGYRYFDSAGVRPLFPFGHGLSYTTFSWGPLTVSDEGEVAVDITNTGDRAGSEVVQIYVRDEEAARFRPAQELKAFRKVTLDPGRTETVRLRLDRRAFAYWVPGTGWTVEAGTFEIRAGASSRDIRATATITLDGATLPSTVEYRDPRGGFPRDEFLALHGGPVPEDAPEYTMDTAFEDMPGAAAALLRGVLRTAETVVNRTVDDPVTRLLISQTRKDANPRILPLVSDGRITPRMARALFRLVRARSRP</sequence>
<keyword evidence="3" id="KW-0119">Carbohydrate metabolism</keyword>
<comment type="caution">
    <text evidence="8">The sequence shown here is derived from an EMBL/GenBank/DDBJ whole genome shotgun (WGS) entry which is preliminary data.</text>
</comment>
<evidence type="ECO:0000313" key="8">
    <source>
        <dbReference type="EMBL" id="GIJ44347.1"/>
    </source>
</evidence>
<organism evidence="8 9">
    <name type="scientific">Virgisporangium aliadipatigenens</name>
    <dbReference type="NCBI Taxonomy" id="741659"/>
    <lineage>
        <taxon>Bacteria</taxon>
        <taxon>Bacillati</taxon>
        <taxon>Actinomycetota</taxon>
        <taxon>Actinomycetes</taxon>
        <taxon>Micromonosporales</taxon>
        <taxon>Micromonosporaceae</taxon>
        <taxon>Virgisporangium</taxon>
    </lineage>
</organism>
<dbReference type="RefSeq" id="WP_203897896.1">
    <property type="nucleotide sequence ID" value="NZ_BOPF01000003.1"/>
</dbReference>
<dbReference type="InterPro" id="IPR013783">
    <property type="entry name" value="Ig-like_fold"/>
</dbReference>
<dbReference type="Gene3D" id="3.20.20.300">
    <property type="entry name" value="Glycoside hydrolase, family 3, N-terminal domain"/>
    <property type="match status" value="1"/>
</dbReference>
<keyword evidence="2 6" id="KW-0378">Hydrolase</keyword>